<dbReference type="PANTHER" id="PTHR43179:SF7">
    <property type="entry name" value="RHAMNOSYLTRANSFERASE WBBL"/>
    <property type="match status" value="1"/>
</dbReference>
<evidence type="ECO:0000259" key="2">
    <source>
        <dbReference type="Pfam" id="PF00535"/>
    </source>
</evidence>
<dbReference type="GO" id="GO:0016757">
    <property type="term" value="F:glycosyltransferase activity"/>
    <property type="evidence" value="ECO:0007669"/>
    <property type="project" value="UniProtKB-KW"/>
</dbReference>
<feature type="domain" description="Glycosyltransferase 2-like" evidence="2">
    <location>
        <begin position="646"/>
        <end position="823"/>
    </location>
</feature>
<dbReference type="InterPro" id="IPR001173">
    <property type="entry name" value="Glyco_trans_2-like"/>
</dbReference>
<evidence type="ECO:0000256" key="1">
    <source>
        <dbReference type="SAM" id="MobiDB-lite"/>
    </source>
</evidence>
<keyword evidence="3" id="KW-0328">Glycosyltransferase</keyword>
<keyword evidence="4" id="KW-1185">Reference proteome</keyword>
<dbReference type="SUPFAM" id="SSF53448">
    <property type="entry name" value="Nucleotide-diphospho-sugar transferases"/>
    <property type="match status" value="1"/>
</dbReference>
<keyword evidence="3" id="KW-0808">Transferase</keyword>
<dbReference type="Pfam" id="PF00535">
    <property type="entry name" value="Glycos_transf_2"/>
    <property type="match status" value="1"/>
</dbReference>
<evidence type="ECO:0000313" key="3">
    <source>
        <dbReference type="EMBL" id="MBQ0933707.1"/>
    </source>
</evidence>
<dbReference type="EC" id="2.4.-.-" evidence="3"/>
<comment type="caution">
    <text evidence="3">The sequence shown here is derived from an EMBL/GenBank/DDBJ whole genome shotgun (WGS) entry which is preliminary data.</text>
</comment>
<protein>
    <submittedName>
        <fullName evidence="3">Glycosyltransferase</fullName>
        <ecNumber evidence="3">2.4.-.-</ecNumber>
    </submittedName>
</protein>
<feature type="compositionally biased region" description="Pro residues" evidence="1">
    <location>
        <begin position="121"/>
        <end position="132"/>
    </location>
</feature>
<dbReference type="RefSeq" id="WP_210804930.1">
    <property type="nucleotide sequence ID" value="NZ_JAGQDG010000001.1"/>
</dbReference>
<accession>A0ABS5DRH8</accession>
<proteinExistence type="predicted"/>
<name>A0ABS5DRH8_9BURK</name>
<feature type="region of interest" description="Disordered" evidence="1">
    <location>
        <begin position="895"/>
        <end position="918"/>
    </location>
</feature>
<dbReference type="PANTHER" id="PTHR43179">
    <property type="entry name" value="RHAMNOSYLTRANSFERASE WBBL"/>
    <property type="match status" value="1"/>
</dbReference>
<dbReference type="EMBL" id="JAGQDG010000001">
    <property type="protein sequence ID" value="MBQ0933707.1"/>
    <property type="molecule type" value="Genomic_DNA"/>
</dbReference>
<evidence type="ECO:0000313" key="4">
    <source>
        <dbReference type="Proteomes" id="UP000672097"/>
    </source>
</evidence>
<dbReference type="Gene3D" id="3.90.550.10">
    <property type="entry name" value="Spore Coat Polysaccharide Biosynthesis Protein SpsA, Chain A"/>
    <property type="match status" value="1"/>
</dbReference>
<gene>
    <name evidence="3" type="ORF">KAK11_00095</name>
</gene>
<dbReference type="InterPro" id="IPR029044">
    <property type="entry name" value="Nucleotide-diphossugar_trans"/>
</dbReference>
<reference evidence="3 4" key="1">
    <citation type="submission" date="2021-04" db="EMBL/GenBank/DDBJ databases">
        <title>The genome sequence of type strain Ideonella paludis KCTC 32238.</title>
        <authorList>
            <person name="Liu Y."/>
        </authorList>
    </citation>
    <scope>NUCLEOTIDE SEQUENCE [LARGE SCALE GENOMIC DNA]</scope>
    <source>
        <strain evidence="3 4">KCTC 32238</strain>
    </source>
</reference>
<dbReference type="Proteomes" id="UP000672097">
    <property type="component" value="Unassembled WGS sequence"/>
</dbReference>
<feature type="region of interest" description="Disordered" evidence="1">
    <location>
        <begin position="104"/>
        <end position="132"/>
    </location>
</feature>
<organism evidence="3 4">
    <name type="scientific">Ideonella paludis</name>
    <dbReference type="NCBI Taxonomy" id="1233411"/>
    <lineage>
        <taxon>Bacteria</taxon>
        <taxon>Pseudomonadati</taxon>
        <taxon>Pseudomonadota</taxon>
        <taxon>Betaproteobacteria</taxon>
        <taxon>Burkholderiales</taxon>
        <taxon>Sphaerotilaceae</taxon>
        <taxon>Ideonella</taxon>
    </lineage>
</organism>
<sequence length="918" mass="101099">MRLPQSTLLPPPGQPLPTLEGEASAHDLGQLYLAILGREAEAQLLRNPPLRPLHDIAAEMLRSDEFNQNVLQALVQQRSLPHDKLSEQQHRSLGLWLTERAGCAPLPPDAAGSEQNAAAPLPTPSPDEPPAPAELLLRLASHPALAPVVYQAHGSLFTQALEDLSTLLLAGQVRLRGKIEFVNREFIQGWLVDASGRRPQLQVEVRYNGRLVATASAHSYRPDIHQRYGGSGMAGFRAKYNPTLFPPGEPVCFTLHEATSGVTVGPAYTFRNSFFDQLSVAQLLAKEFDEIKQRLDVLAGMVPQALSYSAFPLEHFDLYRQTHRVAPPPWLVAEQSRPGSRPAQRPSQRFTLVLDATQARNATAVRISIDSLRHQVGGVPWQAWVVGGSADVADVAGVLAAVQPQVRHLPTWADAQQALARLAQDPKQWTVLLRAGELLDPHALAWLLAAAQPEADPALPEAPATAPIVLYWDEDRLEHRSGQAPQRGPRHWAPVLRAAFDADALLELNVLGSSLAVQAQALCAATQLLAAHPRQAEHETPEQDSTLHPLCHDERERLAWALHAQGPLRHVPQWLLTSTLVALPQDASAPADYSCLVARVPPECLQPLLPAAWQGQRWQRVPDPIAPQLPKPLVRWQPQRPKALLSVLIPTRDHWELVQQCVDSLYAQALHPEALDIVVADNGSTEPETLAYLAQAQASGRLRCLRVDAPFNWSQLNNRMAAAAKGELLLILNNDTLMLTPQWDDILRGQLERPHVGAVGARLLFEDMTLQHAGIQFGYENFVGHVAAEQPPDDAMALFETQLTHAVSGATGAFLGCRREVFEATGGFNEADFGVTFNDVDWCIRVRELGLAVLYVPLLSMVHYESKSRGFDFMNERKQKRAEYERDQILQGQSTLFRSDPSRSPALSSWSGGARALR</sequence>